<gene>
    <name evidence="4" type="ORF">B0A48_06028</name>
</gene>
<dbReference type="PANTHER" id="PTHR48081">
    <property type="entry name" value="AB HYDROLASE SUPERFAMILY PROTEIN C4A8.06C"/>
    <property type="match status" value="1"/>
</dbReference>
<dbReference type="Proteomes" id="UP000192596">
    <property type="component" value="Unassembled WGS sequence"/>
</dbReference>
<organism evidence="4 5">
    <name type="scientific">Cryoendolithus antarcticus</name>
    <dbReference type="NCBI Taxonomy" id="1507870"/>
    <lineage>
        <taxon>Eukaryota</taxon>
        <taxon>Fungi</taxon>
        <taxon>Dikarya</taxon>
        <taxon>Ascomycota</taxon>
        <taxon>Pezizomycotina</taxon>
        <taxon>Dothideomycetes</taxon>
        <taxon>Dothideomycetidae</taxon>
        <taxon>Cladosporiales</taxon>
        <taxon>Cladosporiaceae</taxon>
        <taxon>Cryoendolithus</taxon>
    </lineage>
</organism>
<evidence type="ECO:0000313" key="4">
    <source>
        <dbReference type="EMBL" id="OQO09137.1"/>
    </source>
</evidence>
<reference evidence="5" key="1">
    <citation type="submission" date="2017-03" db="EMBL/GenBank/DDBJ databases">
        <title>Genomes of endolithic fungi from Antarctica.</title>
        <authorList>
            <person name="Coleine C."/>
            <person name="Masonjones S."/>
            <person name="Stajich J.E."/>
        </authorList>
    </citation>
    <scope>NUCLEOTIDE SEQUENCE [LARGE SCALE GENOMIC DNA]</scope>
    <source>
        <strain evidence="5">CCFEE 5527</strain>
    </source>
</reference>
<sequence>MATKDYKPPGRLGNPDACPANDPRANPSMVKQLKAFGIDGHQHMDHPGTDIKVVTPLIKAFHDGTMGLYEAMENDRPSDASDAEVTITEKTIKGVDDNDIKLYIHRLASAKGPLPCVVYFHGGGMVINTTSNKVHDRWCKSLALQGVVVVMPDYRNAWSEGKYDPFPAGLNDCVSAAQYVHANRKDLGISHLIVHGESGGGNLAIATTLKAKRDGWLSSISGVYAVVPYISNAYGWSDAEKIAALPSLIENDGYWLSVNTMAVLGHYYGPKDVKNPHAWPYHSKIGDLEGLPPFELAMDELDPLRDEGMAFHRMLLKAGVTSKAHVNLGCVHGSSLIFRKAMPELNETAVRSIVSFAKSVAPSLEGGIGSLKL</sequence>
<name>A0A1V8TCM8_9PEZI</name>
<dbReference type="STRING" id="1507870.A0A1V8TCM8"/>
<feature type="region of interest" description="Disordered" evidence="2">
    <location>
        <begin position="1"/>
        <end position="26"/>
    </location>
</feature>
<evidence type="ECO:0000259" key="3">
    <source>
        <dbReference type="Pfam" id="PF07859"/>
    </source>
</evidence>
<dbReference type="InterPro" id="IPR029058">
    <property type="entry name" value="AB_hydrolase_fold"/>
</dbReference>
<dbReference type="SUPFAM" id="SSF53474">
    <property type="entry name" value="alpha/beta-Hydrolases"/>
    <property type="match status" value="1"/>
</dbReference>
<dbReference type="OrthoDB" id="433474at2759"/>
<dbReference type="InterPro" id="IPR050300">
    <property type="entry name" value="GDXG_lipolytic_enzyme"/>
</dbReference>
<accession>A0A1V8TCM8</accession>
<keyword evidence="5" id="KW-1185">Reference proteome</keyword>
<dbReference type="Gene3D" id="3.40.50.1820">
    <property type="entry name" value="alpha/beta hydrolase"/>
    <property type="match status" value="1"/>
</dbReference>
<keyword evidence="1" id="KW-0378">Hydrolase</keyword>
<proteinExistence type="predicted"/>
<dbReference type="InParanoid" id="A0A1V8TCM8"/>
<dbReference type="Pfam" id="PF07859">
    <property type="entry name" value="Abhydrolase_3"/>
    <property type="match status" value="1"/>
</dbReference>
<evidence type="ECO:0000256" key="2">
    <source>
        <dbReference type="SAM" id="MobiDB-lite"/>
    </source>
</evidence>
<dbReference type="GO" id="GO:0016787">
    <property type="term" value="F:hydrolase activity"/>
    <property type="evidence" value="ECO:0007669"/>
    <property type="project" value="UniProtKB-KW"/>
</dbReference>
<evidence type="ECO:0000313" key="5">
    <source>
        <dbReference type="Proteomes" id="UP000192596"/>
    </source>
</evidence>
<protein>
    <recommendedName>
        <fullName evidence="3">Alpha/beta hydrolase fold-3 domain-containing protein</fullName>
    </recommendedName>
</protein>
<comment type="caution">
    <text evidence="4">The sequence shown here is derived from an EMBL/GenBank/DDBJ whole genome shotgun (WGS) entry which is preliminary data.</text>
</comment>
<feature type="domain" description="Alpha/beta hydrolase fold-3" evidence="3">
    <location>
        <begin position="117"/>
        <end position="333"/>
    </location>
</feature>
<dbReference type="AlphaFoldDB" id="A0A1V8TCM8"/>
<evidence type="ECO:0000256" key="1">
    <source>
        <dbReference type="ARBA" id="ARBA00022801"/>
    </source>
</evidence>
<dbReference type="EMBL" id="NAJO01000011">
    <property type="protein sequence ID" value="OQO09137.1"/>
    <property type="molecule type" value="Genomic_DNA"/>
</dbReference>
<dbReference type="InterPro" id="IPR013094">
    <property type="entry name" value="AB_hydrolase_3"/>
</dbReference>
<dbReference type="PANTHER" id="PTHR48081:SF8">
    <property type="entry name" value="ALPHA_BETA HYDROLASE FOLD-3 DOMAIN-CONTAINING PROTEIN-RELATED"/>
    <property type="match status" value="1"/>
</dbReference>